<evidence type="ECO:0000256" key="1">
    <source>
        <dbReference type="SAM" id="Phobius"/>
    </source>
</evidence>
<organism evidence="2 3">
    <name type="scientific">Desulfosarcina alkanivorans</name>
    <dbReference type="NCBI Taxonomy" id="571177"/>
    <lineage>
        <taxon>Bacteria</taxon>
        <taxon>Pseudomonadati</taxon>
        <taxon>Thermodesulfobacteriota</taxon>
        <taxon>Desulfobacteria</taxon>
        <taxon>Desulfobacterales</taxon>
        <taxon>Desulfosarcinaceae</taxon>
        <taxon>Desulfosarcina</taxon>
    </lineage>
</organism>
<dbReference type="OrthoDB" id="5418304at2"/>
<feature type="transmembrane region" description="Helical" evidence="1">
    <location>
        <begin position="143"/>
        <end position="165"/>
    </location>
</feature>
<feature type="transmembrane region" description="Helical" evidence="1">
    <location>
        <begin position="91"/>
        <end position="113"/>
    </location>
</feature>
<dbReference type="KEGG" id="dalk:DSCA_08850"/>
<keyword evidence="3" id="KW-1185">Reference proteome</keyword>
<sequence length="193" mass="21155">MDFKRHIETAWNLTLGNVVSLILMTLVMVAVSSLTLGILAPVTLAGYTQSLLQLVRNGREPRVQDLFAHMNLFLPLLGFGFAVFVATSIGFMLLFLPGIFIVVAVTFCCIYMMPLMTDRNMGIVDAVKESYAMGRRGDLVDHVVVVVIFMAITMIGGTVFIGVLFTQPLATLFLLSTYEEKISITPPPAPPQP</sequence>
<evidence type="ECO:0000313" key="2">
    <source>
        <dbReference type="EMBL" id="BBO66955.1"/>
    </source>
</evidence>
<feature type="transmembrane region" description="Helical" evidence="1">
    <location>
        <begin position="20"/>
        <end position="45"/>
    </location>
</feature>
<proteinExistence type="predicted"/>
<evidence type="ECO:0008006" key="4">
    <source>
        <dbReference type="Google" id="ProtNLM"/>
    </source>
</evidence>
<feature type="transmembrane region" description="Helical" evidence="1">
    <location>
        <begin position="66"/>
        <end position="85"/>
    </location>
</feature>
<gene>
    <name evidence="2" type="ORF">DSCA_08850</name>
</gene>
<evidence type="ECO:0000313" key="3">
    <source>
        <dbReference type="Proteomes" id="UP000427906"/>
    </source>
</evidence>
<dbReference type="EMBL" id="AP021874">
    <property type="protein sequence ID" value="BBO66955.1"/>
    <property type="molecule type" value="Genomic_DNA"/>
</dbReference>
<keyword evidence="1" id="KW-0812">Transmembrane</keyword>
<accession>A0A5K7YET7</accession>
<dbReference type="RefSeq" id="WP_155315262.1">
    <property type="nucleotide sequence ID" value="NZ_AP021874.1"/>
</dbReference>
<keyword evidence="1" id="KW-0472">Membrane</keyword>
<dbReference type="AlphaFoldDB" id="A0A5K7YET7"/>
<name>A0A5K7YET7_9BACT</name>
<dbReference type="Proteomes" id="UP000427906">
    <property type="component" value="Chromosome"/>
</dbReference>
<reference evidence="2 3" key="1">
    <citation type="submission" date="2019-11" db="EMBL/GenBank/DDBJ databases">
        <title>Comparative genomics of hydrocarbon-degrading Desulfosarcina strains.</title>
        <authorList>
            <person name="Watanabe M."/>
            <person name="Kojima H."/>
            <person name="Fukui M."/>
        </authorList>
    </citation>
    <scope>NUCLEOTIDE SEQUENCE [LARGE SCALE GENOMIC DNA]</scope>
    <source>
        <strain evidence="2 3">PL12</strain>
    </source>
</reference>
<keyword evidence="1" id="KW-1133">Transmembrane helix</keyword>
<protein>
    <recommendedName>
        <fullName evidence="4">Glycerophosphoryl diester phosphodiesterase membrane domain-containing protein</fullName>
    </recommendedName>
</protein>